<dbReference type="InterPro" id="IPR047218">
    <property type="entry name" value="YocR/YhdH-like"/>
</dbReference>
<evidence type="ECO:0000256" key="4">
    <source>
        <dbReference type="ARBA" id="ARBA00022989"/>
    </source>
</evidence>
<protein>
    <recommendedName>
        <fullName evidence="6">Transporter</fullName>
    </recommendedName>
</protein>
<evidence type="ECO:0000313" key="8">
    <source>
        <dbReference type="EMBL" id="CUQ86005.1"/>
    </source>
</evidence>
<dbReference type="PANTHER" id="PTHR42948">
    <property type="entry name" value="TRANSPORTER"/>
    <property type="match status" value="1"/>
</dbReference>
<evidence type="ECO:0000256" key="7">
    <source>
        <dbReference type="SAM" id="Phobius"/>
    </source>
</evidence>
<feature type="transmembrane region" description="Helical" evidence="7">
    <location>
        <begin position="311"/>
        <end position="334"/>
    </location>
</feature>
<keyword evidence="2 6" id="KW-0813">Transport</keyword>
<dbReference type="GO" id="GO:0015293">
    <property type="term" value="F:symporter activity"/>
    <property type="evidence" value="ECO:0007669"/>
    <property type="project" value="UniProtKB-KW"/>
</dbReference>
<accession>A0A174ZFD2</accession>
<dbReference type="PRINTS" id="PR00176">
    <property type="entry name" value="NANEUSMPORT"/>
</dbReference>
<feature type="transmembrane region" description="Helical" evidence="7">
    <location>
        <begin position="387"/>
        <end position="405"/>
    </location>
</feature>
<dbReference type="EMBL" id="CZBY01000008">
    <property type="protein sequence ID" value="CUQ86005.1"/>
    <property type="molecule type" value="Genomic_DNA"/>
</dbReference>
<evidence type="ECO:0000256" key="2">
    <source>
        <dbReference type="ARBA" id="ARBA00022448"/>
    </source>
</evidence>
<dbReference type="PROSITE" id="PS00610">
    <property type="entry name" value="NA_NEUROTRAN_SYMP_1"/>
    <property type="match status" value="1"/>
</dbReference>
<feature type="transmembrane region" description="Helical" evidence="7">
    <location>
        <begin position="176"/>
        <end position="197"/>
    </location>
</feature>
<dbReference type="STRING" id="39492.ERS852540_01211"/>
<dbReference type="InterPro" id="IPR037272">
    <property type="entry name" value="SNS_sf"/>
</dbReference>
<feature type="transmembrane region" description="Helical" evidence="7">
    <location>
        <begin position="434"/>
        <end position="455"/>
    </location>
</feature>
<feature type="transmembrane region" description="Helical" evidence="7">
    <location>
        <begin position="145"/>
        <end position="164"/>
    </location>
</feature>
<sequence>MGRDKLGSRLGFILLSAGCAIGIGNVWKFPYVVGQNGGGLFVLIYLFFLVILGIPVLTMEFSIGRAAQKSPAKMYEQLEPKGSKWHLHGKVSLIGCYLLMMFYTTVAGWMLKFFVSTASGEIVGMDTAAVENHFNVDVLGDPVSLIVYMGIVVAIGVAVCLIGVENGLEKVTKIMMLALLAIMVVLAINSFTMPGGAEGLSFYLMPDLSAIEKVGITNILVNAMNQAFFTLSIGMGSMAIFGSYIGKDRSLLGESVNVALLDTFVAVASGLIIFPACSAYGVDVTSGPKLLFITLPNIFNNIPLGRLWGSLFFVFMSFAALSTVLAVFECIIANTMDLWGLSRKKACIINGILLFLLSVPCCLGFNILSGFQPLGAGSTILDLEDTAVSNFILPLGSFVFILFCVTKKGWGWDNFVNEANIGKGLKIKRFMRGYMTYVLPVLVMFVFIMGLVGLVNG</sequence>
<evidence type="ECO:0000256" key="1">
    <source>
        <dbReference type="ARBA" id="ARBA00004141"/>
    </source>
</evidence>
<evidence type="ECO:0000256" key="5">
    <source>
        <dbReference type="ARBA" id="ARBA00023136"/>
    </source>
</evidence>
<feature type="transmembrane region" description="Helical" evidence="7">
    <location>
        <begin position="227"/>
        <end position="246"/>
    </location>
</feature>
<dbReference type="InterPro" id="IPR000175">
    <property type="entry name" value="Na/ntran_symport"/>
</dbReference>
<dbReference type="CDD" id="cd10336">
    <property type="entry name" value="SLC6sbd_Tyt1-Like"/>
    <property type="match status" value="1"/>
</dbReference>
<feature type="transmembrane region" description="Helical" evidence="7">
    <location>
        <begin position="91"/>
        <end position="111"/>
    </location>
</feature>
<evidence type="ECO:0000313" key="9">
    <source>
        <dbReference type="Proteomes" id="UP000095662"/>
    </source>
</evidence>
<name>A0A174ZFD2_9FIRM</name>
<feature type="transmembrane region" description="Helical" evidence="7">
    <location>
        <begin position="258"/>
        <end position="282"/>
    </location>
</feature>
<keyword evidence="4 7" id="KW-1133">Transmembrane helix</keyword>
<organism evidence="8 9">
    <name type="scientific">[Eubacterium] siraeum</name>
    <dbReference type="NCBI Taxonomy" id="39492"/>
    <lineage>
        <taxon>Bacteria</taxon>
        <taxon>Bacillati</taxon>
        <taxon>Bacillota</taxon>
        <taxon>Clostridia</taxon>
        <taxon>Eubacteriales</taxon>
        <taxon>Oscillospiraceae</taxon>
        <taxon>Oscillospiraceae incertae sedis</taxon>
    </lineage>
</organism>
<keyword evidence="3 6" id="KW-0812">Transmembrane</keyword>
<dbReference type="Pfam" id="PF00209">
    <property type="entry name" value="SNF"/>
    <property type="match status" value="2"/>
</dbReference>
<comment type="subcellular location">
    <subcellularLocation>
        <location evidence="1">Membrane</location>
        <topology evidence="1">Multi-pass membrane protein</topology>
    </subcellularLocation>
</comment>
<evidence type="ECO:0000256" key="6">
    <source>
        <dbReference type="RuleBase" id="RU003732"/>
    </source>
</evidence>
<keyword evidence="6" id="KW-0769">Symport</keyword>
<dbReference type="Proteomes" id="UP000095662">
    <property type="component" value="Unassembled WGS sequence"/>
</dbReference>
<dbReference type="OrthoDB" id="9762833at2"/>
<dbReference type="GO" id="GO:0016020">
    <property type="term" value="C:membrane"/>
    <property type="evidence" value="ECO:0007669"/>
    <property type="project" value="UniProtKB-SubCell"/>
</dbReference>
<dbReference type="SUPFAM" id="SSF161070">
    <property type="entry name" value="SNF-like"/>
    <property type="match status" value="1"/>
</dbReference>
<gene>
    <name evidence="8" type="ORF">ERS852540_01211</name>
</gene>
<comment type="similarity">
    <text evidence="6">Belongs to the sodium:neurotransmitter symporter (SNF) (TC 2.A.22) family.</text>
</comment>
<proteinExistence type="inferred from homology"/>
<keyword evidence="5 7" id="KW-0472">Membrane</keyword>
<dbReference type="PANTHER" id="PTHR42948:SF1">
    <property type="entry name" value="TRANSPORTER"/>
    <property type="match status" value="1"/>
</dbReference>
<feature type="transmembrane region" description="Helical" evidence="7">
    <location>
        <begin position="39"/>
        <end position="59"/>
    </location>
</feature>
<feature type="transmembrane region" description="Helical" evidence="7">
    <location>
        <begin position="12"/>
        <end position="33"/>
    </location>
</feature>
<dbReference type="NCBIfam" id="NF037979">
    <property type="entry name" value="Na_transp"/>
    <property type="match status" value="1"/>
</dbReference>
<reference evidence="8 9" key="1">
    <citation type="submission" date="2015-09" db="EMBL/GenBank/DDBJ databases">
        <authorList>
            <consortium name="Pathogen Informatics"/>
        </authorList>
    </citation>
    <scope>NUCLEOTIDE SEQUENCE [LARGE SCALE GENOMIC DNA]</scope>
    <source>
        <strain evidence="8 9">2789STDY5834928</strain>
    </source>
</reference>
<evidence type="ECO:0000256" key="3">
    <source>
        <dbReference type="ARBA" id="ARBA00022692"/>
    </source>
</evidence>
<feature type="transmembrane region" description="Helical" evidence="7">
    <location>
        <begin position="346"/>
        <end position="367"/>
    </location>
</feature>
<dbReference type="AlphaFoldDB" id="A0A174ZFD2"/>
<dbReference type="PROSITE" id="PS50267">
    <property type="entry name" value="NA_NEUROTRAN_SYMP_3"/>
    <property type="match status" value="1"/>
</dbReference>